<organism evidence="3 4">
    <name type="scientific">Apiospora saccharicola</name>
    <dbReference type="NCBI Taxonomy" id="335842"/>
    <lineage>
        <taxon>Eukaryota</taxon>
        <taxon>Fungi</taxon>
        <taxon>Dikarya</taxon>
        <taxon>Ascomycota</taxon>
        <taxon>Pezizomycotina</taxon>
        <taxon>Sordariomycetes</taxon>
        <taxon>Xylariomycetidae</taxon>
        <taxon>Amphisphaeriales</taxon>
        <taxon>Apiosporaceae</taxon>
        <taxon>Apiospora</taxon>
    </lineage>
</organism>
<feature type="compositionally biased region" description="Acidic residues" evidence="1">
    <location>
        <begin position="148"/>
        <end position="158"/>
    </location>
</feature>
<dbReference type="EMBL" id="JAQQWM010000007">
    <property type="protein sequence ID" value="KAK8057065.1"/>
    <property type="molecule type" value="Genomic_DNA"/>
</dbReference>
<dbReference type="InterPro" id="IPR036047">
    <property type="entry name" value="F-box-like_dom_sf"/>
</dbReference>
<gene>
    <name evidence="3" type="ORF">PG996_011002</name>
</gene>
<name>A0ABR1UG60_9PEZI</name>
<evidence type="ECO:0000256" key="2">
    <source>
        <dbReference type="SAM" id="SignalP"/>
    </source>
</evidence>
<proteinExistence type="predicted"/>
<feature type="region of interest" description="Disordered" evidence="1">
    <location>
        <begin position="131"/>
        <end position="163"/>
    </location>
</feature>
<comment type="caution">
    <text evidence="3">The sequence shown here is derived from an EMBL/GenBank/DDBJ whole genome shotgun (WGS) entry which is preliminary data.</text>
</comment>
<keyword evidence="2" id="KW-0732">Signal</keyword>
<sequence length="429" mass="48923">MNNVLVNVELLEIILVHLDMATLLVSAQRVSKTWHNVIAESPALQQALYFRAATVPLHLRSGNTIGSNSKTPPPPRPLLNPLLLEKFSPCFFDFDDNRARWRRSSSFYTLPWTARPHEELRHTHLTRPDTVHIIRNPPPHSKTPQEGEREEEEEEEEEGARRRFTRRGASWRHMLVAQPPPLQMGYVSPSSPLHAANLTIGKALLVATPTDGRDEDGGGLRMGQLYEFVQRRAGHHDLHSLWFRVQWMRFRGSTYHAAAGWACQELLQHKTCVVVEAVDHDDATLDQHPPAPPDVAAFDAAFRCDEAAALESKVEMEEEVEVPSEHLVLPTEVCVWDPEDKIVRLCEVDGYQRSRAGIRGHVECFLMGKKCRDDECTVFTKPMWLEIRDELELIASFRTYGALRNSTVPHASTRWPKFHEKYLPAPVSR</sequence>
<evidence type="ECO:0000313" key="4">
    <source>
        <dbReference type="Proteomes" id="UP001446871"/>
    </source>
</evidence>
<reference evidence="3 4" key="1">
    <citation type="submission" date="2023-01" db="EMBL/GenBank/DDBJ databases">
        <title>Analysis of 21 Apiospora genomes using comparative genomics revels a genus with tremendous synthesis potential of carbohydrate active enzymes and secondary metabolites.</title>
        <authorList>
            <person name="Sorensen T."/>
        </authorList>
    </citation>
    <scope>NUCLEOTIDE SEQUENCE [LARGE SCALE GENOMIC DNA]</scope>
    <source>
        <strain evidence="3 4">CBS 83171</strain>
    </source>
</reference>
<protein>
    <recommendedName>
        <fullName evidence="5">F-box domain-containing protein</fullName>
    </recommendedName>
</protein>
<evidence type="ECO:0008006" key="5">
    <source>
        <dbReference type="Google" id="ProtNLM"/>
    </source>
</evidence>
<feature type="chain" id="PRO_5047444468" description="F-box domain-containing protein" evidence="2">
    <location>
        <begin position="28"/>
        <end position="429"/>
    </location>
</feature>
<evidence type="ECO:0000313" key="3">
    <source>
        <dbReference type="EMBL" id="KAK8057065.1"/>
    </source>
</evidence>
<dbReference type="SUPFAM" id="SSF81383">
    <property type="entry name" value="F-box domain"/>
    <property type="match status" value="1"/>
</dbReference>
<dbReference type="Proteomes" id="UP001446871">
    <property type="component" value="Unassembled WGS sequence"/>
</dbReference>
<feature type="signal peptide" evidence="2">
    <location>
        <begin position="1"/>
        <end position="27"/>
    </location>
</feature>
<keyword evidence="4" id="KW-1185">Reference proteome</keyword>
<evidence type="ECO:0000256" key="1">
    <source>
        <dbReference type="SAM" id="MobiDB-lite"/>
    </source>
</evidence>
<accession>A0ABR1UG60</accession>